<feature type="transmembrane region" description="Helical" evidence="1">
    <location>
        <begin position="84"/>
        <end position="103"/>
    </location>
</feature>
<name>A0A1H9SQA0_9SPHI</name>
<sequence>MLINLLKKIIKVYKPIFAWNLLVSLLIAVLFYLKGFNQSDTYVLAFFIKLFTWAFSIGIYFMFYESTAYFFQNMGVSIRKIMTYLISCDVLIFISILTILFYVDNFHR</sequence>
<accession>A0A1H9SQA0</accession>
<protein>
    <submittedName>
        <fullName evidence="2">Uncharacterized protein</fullName>
    </submittedName>
</protein>
<dbReference type="Proteomes" id="UP000199572">
    <property type="component" value="Unassembled WGS sequence"/>
</dbReference>
<keyword evidence="1" id="KW-1133">Transmembrane helix</keyword>
<evidence type="ECO:0000313" key="2">
    <source>
        <dbReference type="EMBL" id="SER87111.1"/>
    </source>
</evidence>
<organism evidence="2 3">
    <name type="scientific">Pedobacter rhizosphaerae</name>
    <dbReference type="NCBI Taxonomy" id="390241"/>
    <lineage>
        <taxon>Bacteria</taxon>
        <taxon>Pseudomonadati</taxon>
        <taxon>Bacteroidota</taxon>
        <taxon>Sphingobacteriia</taxon>
        <taxon>Sphingobacteriales</taxon>
        <taxon>Sphingobacteriaceae</taxon>
        <taxon>Pedobacter</taxon>
    </lineage>
</organism>
<keyword evidence="1" id="KW-0812">Transmembrane</keyword>
<keyword evidence="3" id="KW-1185">Reference proteome</keyword>
<proteinExistence type="predicted"/>
<reference evidence="3" key="1">
    <citation type="submission" date="2016-10" db="EMBL/GenBank/DDBJ databases">
        <authorList>
            <person name="Varghese N."/>
            <person name="Submissions S."/>
        </authorList>
    </citation>
    <scope>NUCLEOTIDE SEQUENCE [LARGE SCALE GENOMIC DNA]</scope>
    <source>
        <strain evidence="3">DSM 18610</strain>
    </source>
</reference>
<dbReference type="EMBL" id="FOGG01000019">
    <property type="protein sequence ID" value="SER87111.1"/>
    <property type="molecule type" value="Genomic_DNA"/>
</dbReference>
<keyword evidence="1" id="KW-0472">Membrane</keyword>
<dbReference type="AlphaFoldDB" id="A0A1H9SQA0"/>
<gene>
    <name evidence="2" type="ORF">SAMN04488023_11919</name>
</gene>
<evidence type="ECO:0000256" key="1">
    <source>
        <dbReference type="SAM" id="Phobius"/>
    </source>
</evidence>
<dbReference type="STRING" id="390241.SAMN04488023_11919"/>
<evidence type="ECO:0000313" key="3">
    <source>
        <dbReference type="Proteomes" id="UP000199572"/>
    </source>
</evidence>
<feature type="transmembrane region" description="Helical" evidence="1">
    <location>
        <begin position="44"/>
        <end position="63"/>
    </location>
</feature>
<feature type="transmembrane region" description="Helical" evidence="1">
    <location>
        <begin position="12"/>
        <end position="32"/>
    </location>
</feature>